<organism evidence="2 3">
    <name type="scientific">Sesamum alatum</name>
    <dbReference type="NCBI Taxonomy" id="300844"/>
    <lineage>
        <taxon>Eukaryota</taxon>
        <taxon>Viridiplantae</taxon>
        <taxon>Streptophyta</taxon>
        <taxon>Embryophyta</taxon>
        <taxon>Tracheophyta</taxon>
        <taxon>Spermatophyta</taxon>
        <taxon>Magnoliopsida</taxon>
        <taxon>eudicotyledons</taxon>
        <taxon>Gunneridae</taxon>
        <taxon>Pentapetalae</taxon>
        <taxon>asterids</taxon>
        <taxon>lamiids</taxon>
        <taxon>Lamiales</taxon>
        <taxon>Pedaliaceae</taxon>
        <taxon>Sesamum</taxon>
    </lineage>
</organism>
<name>A0AAE1XL33_9LAMI</name>
<comment type="caution">
    <text evidence="2">The sequence shown here is derived from an EMBL/GenBank/DDBJ whole genome shotgun (WGS) entry which is preliminary data.</text>
</comment>
<dbReference type="AlphaFoldDB" id="A0AAE1XL33"/>
<evidence type="ECO:0000313" key="2">
    <source>
        <dbReference type="EMBL" id="KAK4413842.1"/>
    </source>
</evidence>
<proteinExistence type="predicted"/>
<reference evidence="2" key="2">
    <citation type="journal article" date="2024" name="Plant">
        <title>Genomic evolution and insights into agronomic trait innovations of Sesamum species.</title>
        <authorList>
            <person name="Miao H."/>
            <person name="Wang L."/>
            <person name="Qu L."/>
            <person name="Liu H."/>
            <person name="Sun Y."/>
            <person name="Le M."/>
            <person name="Wang Q."/>
            <person name="Wei S."/>
            <person name="Zheng Y."/>
            <person name="Lin W."/>
            <person name="Duan Y."/>
            <person name="Cao H."/>
            <person name="Xiong S."/>
            <person name="Wang X."/>
            <person name="Wei L."/>
            <person name="Li C."/>
            <person name="Ma Q."/>
            <person name="Ju M."/>
            <person name="Zhao R."/>
            <person name="Li G."/>
            <person name="Mu C."/>
            <person name="Tian Q."/>
            <person name="Mei H."/>
            <person name="Zhang T."/>
            <person name="Gao T."/>
            <person name="Zhang H."/>
        </authorList>
    </citation>
    <scope>NUCLEOTIDE SEQUENCE</scope>
    <source>
        <strain evidence="2">3651</strain>
    </source>
</reference>
<feature type="region of interest" description="Disordered" evidence="1">
    <location>
        <begin position="112"/>
        <end position="141"/>
    </location>
</feature>
<dbReference type="Proteomes" id="UP001293254">
    <property type="component" value="Unassembled WGS sequence"/>
</dbReference>
<sequence length="141" mass="14805">MCFEDGFVDPGINTPYGQWLRAATPLRGFRRSAPLSGQGPSRPSSPRHRTPSLNTCGASASQVGTFEGNAYLVTPAAPGPALETKFAGDRHRGSRAKVDDLQVRGLEEDVHGDAEITDSESCILETIPGPGSAPPSRTSSA</sequence>
<reference evidence="2" key="1">
    <citation type="submission" date="2020-06" db="EMBL/GenBank/DDBJ databases">
        <authorList>
            <person name="Li T."/>
            <person name="Hu X."/>
            <person name="Zhang T."/>
            <person name="Song X."/>
            <person name="Zhang H."/>
            <person name="Dai N."/>
            <person name="Sheng W."/>
            <person name="Hou X."/>
            <person name="Wei L."/>
        </authorList>
    </citation>
    <scope>NUCLEOTIDE SEQUENCE</scope>
    <source>
        <strain evidence="2">3651</strain>
        <tissue evidence="2">Leaf</tissue>
    </source>
</reference>
<protein>
    <submittedName>
        <fullName evidence="2">Uncharacterized protein</fullName>
    </submittedName>
</protein>
<accession>A0AAE1XL33</accession>
<gene>
    <name evidence="2" type="ORF">Salat_2797000</name>
</gene>
<feature type="region of interest" description="Disordered" evidence="1">
    <location>
        <begin position="30"/>
        <end position="54"/>
    </location>
</feature>
<dbReference type="EMBL" id="JACGWO010000012">
    <property type="protein sequence ID" value="KAK4413842.1"/>
    <property type="molecule type" value="Genomic_DNA"/>
</dbReference>
<evidence type="ECO:0000313" key="3">
    <source>
        <dbReference type="Proteomes" id="UP001293254"/>
    </source>
</evidence>
<evidence type="ECO:0000256" key="1">
    <source>
        <dbReference type="SAM" id="MobiDB-lite"/>
    </source>
</evidence>
<keyword evidence="3" id="KW-1185">Reference proteome</keyword>